<dbReference type="SUPFAM" id="SSF52172">
    <property type="entry name" value="CheY-like"/>
    <property type="match status" value="1"/>
</dbReference>
<evidence type="ECO:0000256" key="5">
    <source>
        <dbReference type="HAMAP-Rule" id="MF_00099"/>
    </source>
</evidence>
<feature type="active site" evidence="5 6">
    <location>
        <position position="192"/>
    </location>
</feature>
<dbReference type="InterPro" id="IPR001789">
    <property type="entry name" value="Sig_transdc_resp-reg_receiver"/>
</dbReference>
<feature type="domain" description="Response regulatory" evidence="8">
    <location>
        <begin position="3"/>
        <end position="121"/>
    </location>
</feature>
<dbReference type="PIRSF" id="PIRSF000876">
    <property type="entry name" value="RR_chemtxs_CheB"/>
    <property type="match status" value="1"/>
</dbReference>
<dbReference type="Pfam" id="PF00072">
    <property type="entry name" value="Response_reg"/>
    <property type="match status" value="1"/>
</dbReference>
<comment type="PTM">
    <text evidence="5">Phosphorylated by CheA. Phosphorylation of the N-terminal regulatory domain activates the methylesterase activity.</text>
</comment>
<proteinExistence type="inferred from homology"/>
<keyword evidence="2 5" id="KW-0145">Chemotaxis</keyword>
<dbReference type="EC" id="3.5.1.44" evidence="5"/>
<dbReference type="Gene3D" id="3.40.50.2300">
    <property type="match status" value="1"/>
</dbReference>
<evidence type="ECO:0000256" key="1">
    <source>
        <dbReference type="ARBA" id="ARBA00022490"/>
    </source>
</evidence>
<evidence type="ECO:0000259" key="9">
    <source>
        <dbReference type="PROSITE" id="PS50122"/>
    </source>
</evidence>
<dbReference type="PANTHER" id="PTHR42872">
    <property type="entry name" value="PROTEIN-GLUTAMATE METHYLESTERASE/PROTEIN-GLUTAMINE GLUTAMINASE"/>
    <property type="match status" value="1"/>
</dbReference>
<organism evidence="10 11">
    <name type="scientific">Alienimonas chondri</name>
    <dbReference type="NCBI Taxonomy" id="2681879"/>
    <lineage>
        <taxon>Bacteria</taxon>
        <taxon>Pseudomonadati</taxon>
        <taxon>Planctomycetota</taxon>
        <taxon>Planctomycetia</taxon>
        <taxon>Planctomycetales</taxon>
        <taxon>Planctomycetaceae</taxon>
        <taxon>Alienimonas</taxon>
    </lineage>
</organism>
<keyword evidence="1 5" id="KW-0963">Cytoplasm</keyword>
<dbReference type="NCBIfam" id="NF001965">
    <property type="entry name" value="PRK00742.1"/>
    <property type="match status" value="1"/>
</dbReference>
<keyword evidence="11" id="KW-1185">Reference proteome</keyword>
<evidence type="ECO:0000256" key="4">
    <source>
        <dbReference type="ARBA" id="ARBA00048267"/>
    </source>
</evidence>
<accession>A0ABX1VD81</accession>
<dbReference type="InterPro" id="IPR035909">
    <property type="entry name" value="CheB_C"/>
</dbReference>
<dbReference type="InterPro" id="IPR008248">
    <property type="entry name" value="CheB-like"/>
</dbReference>
<evidence type="ECO:0000256" key="7">
    <source>
        <dbReference type="PROSITE-ProRule" id="PRU00169"/>
    </source>
</evidence>
<dbReference type="InterPro" id="IPR000673">
    <property type="entry name" value="Sig_transdc_resp-reg_Me-estase"/>
</dbReference>
<feature type="domain" description="CheB-type methylesterase" evidence="9">
    <location>
        <begin position="155"/>
        <end position="343"/>
    </location>
</feature>
<evidence type="ECO:0000256" key="3">
    <source>
        <dbReference type="ARBA" id="ARBA00022801"/>
    </source>
</evidence>
<protein>
    <recommendedName>
        <fullName evidence="5">Protein-glutamate methylesterase/protein-glutamine glutaminase</fullName>
        <ecNumber evidence="5">3.1.1.61</ecNumber>
        <ecNumber evidence="5">3.5.1.44</ecNumber>
    </recommendedName>
</protein>
<comment type="similarity">
    <text evidence="5">Belongs to the CheB family.</text>
</comment>
<gene>
    <name evidence="10" type="primary">cheB_4</name>
    <name evidence="5" type="synonym">cheB</name>
    <name evidence="10" type="ORF">LzC2_10680</name>
</gene>
<dbReference type="PROSITE" id="PS50110">
    <property type="entry name" value="RESPONSE_REGULATORY"/>
    <property type="match status" value="1"/>
</dbReference>
<dbReference type="HAMAP" id="MF_00099">
    <property type="entry name" value="CheB_chemtxs"/>
    <property type="match status" value="1"/>
</dbReference>
<dbReference type="GO" id="GO:0008984">
    <property type="term" value="F:protein-glutamate methylesterase activity"/>
    <property type="evidence" value="ECO:0007669"/>
    <property type="project" value="UniProtKB-EC"/>
</dbReference>
<comment type="catalytic activity">
    <reaction evidence="5">
        <text>L-glutaminyl-[protein] + H2O = L-glutamyl-[protein] + NH4(+)</text>
        <dbReference type="Rhea" id="RHEA:16441"/>
        <dbReference type="Rhea" id="RHEA-COMP:10207"/>
        <dbReference type="Rhea" id="RHEA-COMP:10208"/>
        <dbReference type="ChEBI" id="CHEBI:15377"/>
        <dbReference type="ChEBI" id="CHEBI:28938"/>
        <dbReference type="ChEBI" id="CHEBI:29973"/>
        <dbReference type="ChEBI" id="CHEBI:30011"/>
        <dbReference type="EC" id="3.5.1.44"/>
    </reaction>
</comment>
<evidence type="ECO:0000259" key="8">
    <source>
        <dbReference type="PROSITE" id="PS50110"/>
    </source>
</evidence>
<keyword evidence="5 7" id="KW-0597">Phosphoprotein</keyword>
<sequence>MLRVLIIDDSQVALDLLTAILEHESDIEVVGTARDGVEGVELVERLRPDVVSMDVQMPRMDGFAATRAIMSTHPTPIVIVSGSMESPNVEKSILSLRAGALAVIGKPGAPTSPRFDRSRRTLVDTLRTMADVKVVRIRPAPLRPAAPPKVDVDHRIPGVIAIAASTGGPVALDQLLSALPDDFPAPILLVQHISTGFLDGFVAWLNDTIALKAVTAEHGQRIRPGVVYVGPEGRHLCLGSKGRLTLTDDPPLGGFRPAASALFESTGRVYGAEGVACIMSGMGCDGVDGLRAVRQAGGLVLAQSKETCVVYGMPRAAAEAGLVDHSESPQRMAARLLKLTNVNP</sequence>
<name>A0ABX1VD81_9PLAN</name>
<comment type="catalytic activity">
    <reaction evidence="4 5">
        <text>[protein]-L-glutamate 5-O-methyl ester + H2O = L-glutamyl-[protein] + methanol + H(+)</text>
        <dbReference type="Rhea" id="RHEA:23236"/>
        <dbReference type="Rhea" id="RHEA-COMP:10208"/>
        <dbReference type="Rhea" id="RHEA-COMP:10311"/>
        <dbReference type="ChEBI" id="CHEBI:15377"/>
        <dbReference type="ChEBI" id="CHEBI:15378"/>
        <dbReference type="ChEBI" id="CHEBI:17790"/>
        <dbReference type="ChEBI" id="CHEBI:29973"/>
        <dbReference type="ChEBI" id="CHEBI:82795"/>
        <dbReference type="EC" id="3.1.1.61"/>
    </reaction>
</comment>
<dbReference type="SMART" id="SM00448">
    <property type="entry name" value="REC"/>
    <property type="match status" value="1"/>
</dbReference>
<dbReference type="EC" id="3.1.1.61" evidence="5"/>
<feature type="active site" evidence="5 6">
    <location>
        <position position="285"/>
    </location>
</feature>
<dbReference type="PANTHER" id="PTHR42872:SF6">
    <property type="entry name" value="PROTEIN-GLUTAMATE METHYLESTERASE_PROTEIN-GLUTAMINE GLUTAMINASE"/>
    <property type="match status" value="1"/>
</dbReference>
<evidence type="ECO:0000256" key="6">
    <source>
        <dbReference type="PROSITE-ProRule" id="PRU00050"/>
    </source>
</evidence>
<evidence type="ECO:0000313" key="11">
    <source>
        <dbReference type="Proteomes" id="UP000609651"/>
    </source>
</evidence>
<feature type="active site" evidence="5 6">
    <location>
        <position position="165"/>
    </location>
</feature>
<evidence type="ECO:0000256" key="2">
    <source>
        <dbReference type="ARBA" id="ARBA00022500"/>
    </source>
</evidence>
<comment type="subcellular location">
    <subcellularLocation>
        <location evidence="5">Cytoplasm</location>
    </subcellularLocation>
</comment>
<dbReference type="CDD" id="cd16432">
    <property type="entry name" value="CheB_Rec"/>
    <property type="match status" value="1"/>
</dbReference>
<comment type="function">
    <text evidence="5">Involved in chemotaxis. Part of a chemotaxis signal transduction system that modulates chemotaxis in response to various stimuli. Catalyzes the demethylation of specific methylglutamate residues introduced into the chemoreceptors (methyl-accepting chemotaxis proteins or MCP) by CheR. Also mediates the irreversible deamidation of specific glutamine residues to glutamic acid.</text>
</comment>
<comment type="caution">
    <text evidence="10">The sequence shown here is derived from an EMBL/GenBank/DDBJ whole genome shotgun (WGS) entry which is preliminary data.</text>
</comment>
<dbReference type="Pfam" id="PF01339">
    <property type="entry name" value="CheB_methylest"/>
    <property type="match status" value="1"/>
</dbReference>
<reference evidence="10 11" key="1">
    <citation type="journal article" date="2020" name="Syst. Appl. Microbiol.">
        <title>Alienimonas chondri sp. nov., a novel planctomycete isolated from the biofilm of the red alga Chondrus crispus.</title>
        <authorList>
            <person name="Vitorino I."/>
            <person name="Albuquerque L."/>
            <person name="Wiegand S."/>
            <person name="Kallscheuer N."/>
            <person name="da Costa M.S."/>
            <person name="Lobo-da-Cunha A."/>
            <person name="Jogler C."/>
            <person name="Lage O.M."/>
        </authorList>
    </citation>
    <scope>NUCLEOTIDE SEQUENCE [LARGE SCALE GENOMIC DNA]</scope>
    <source>
        <strain evidence="10 11">LzC2</strain>
    </source>
</reference>
<dbReference type="InterPro" id="IPR011006">
    <property type="entry name" value="CheY-like_superfamily"/>
</dbReference>
<evidence type="ECO:0000313" key="10">
    <source>
        <dbReference type="EMBL" id="NNJ25006.1"/>
    </source>
</evidence>
<dbReference type="PROSITE" id="PS50122">
    <property type="entry name" value="CHEB"/>
    <property type="match status" value="1"/>
</dbReference>
<dbReference type="EMBL" id="WTPX01000022">
    <property type="protein sequence ID" value="NNJ25006.1"/>
    <property type="molecule type" value="Genomic_DNA"/>
</dbReference>
<dbReference type="Gene3D" id="3.40.50.180">
    <property type="entry name" value="Methylesterase CheB, C-terminal domain"/>
    <property type="match status" value="1"/>
</dbReference>
<dbReference type="SUPFAM" id="SSF52738">
    <property type="entry name" value="Methylesterase CheB, C-terminal domain"/>
    <property type="match status" value="1"/>
</dbReference>
<comment type="domain">
    <text evidence="5">Contains a C-terminal catalytic domain, and an N-terminal region which modulates catalytic activity.</text>
</comment>
<feature type="modified residue" description="4-aspartylphosphate" evidence="5 7">
    <location>
        <position position="54"/>
    </location>
</feature>
<dbReference type="CDD" id="cd17541">
    <property type="entry name" value="REC_CheB-like"/>
    <property type="match status" value="1"/>
</dbReference>
<keyword evidence="3 5" id="KW-0378">Hydrolase</keyword>
<dbReference type="Proteomes" id="UP000609651">
    <property type="component" value="Unassembled WGS sequence"/>
</dbReference>